<dbReference type="OrthoDB" id="41474at2759"/>
<evidence type="ECO:0000256" key="1">
    <source>
        <dbReference type="SAM" id="SignalP"/>
    </source>
</evidence>
<evidence type="ECO:0000313" key="2">
    <source>
        <dbReference type="EMBL" id="GAX15294.1"/>
    </source>
</evidence>
<keyword evidence="1" id="KW-0732">Signal</keyword>
<proteinExistence type="predicted"/>
<dbReference type="AlphaFoldDB" id="A0A1Z5JMT4"/>
<feature type="chain" id="PRO_5012283599" evidence="1">
    <location>
        <begin position="26"/>
        <end position="224"/>
    </location>
</feature>
<name>A0A1Z5JMT4_FISSO</name>
<protein>
    <submittedName>
        <fullName evidence="2">Uncharacterized protein</fullName>
    </submittedName>
</protein>
<evidence type="ECO:0000313" key="3">
    <source>
        <dbReference type="Proteomes" id="UP000198406"/>
    </source>
</evidence>
<dbReference type="InParanoid" id="A0A1Z5JMT4"/>
<feature type="signal peptide" evidence="1">
    <location>
        <begin position="1"/>
        <end position="25"/>
    </location>
</feature>
<gene>
    <name evidence="2" type="ORF">FisN_8Hh409</name>
</gene>
<accession>A0A1Z5JMT4</accession>
<comment type="caution">
    <text evidence="2">The sequence shown here is derived from an EMBL/GenBank/DDBJ whole genome shotgun (WGS) entry which is preliminary data.</text>
</comment>
<keyword evidence="3" id="KW-1185">Reference proteome</keyword>
<dbReference type="EMBL" id="BDSP01000091">
    <property type="protein sequence ID" value="GAX15294.1"/>
    <property type="molecule type" value="Genomic_DNA"/>
</dbReference>
<sequence>MTSAQQLSLFPLFVLLASLCARSHAFCPTKSFAISSLIVRYAASPKPIDEAIAFYNEKFPFQREPPKSSPFTTLGMSDKMKAQMESRNERRRLTDISEKQARSAFQELAKLYGDDVAKQMVIDLPVCLSFERTWFKPSLEAYSGIFGKDEAKAMVARNPGLLAVKPSDAATVTDQTMTFSYLVAYTRPYSKVTLPLLFVLLAIPVVEAITGIQIRAAFFSIFPF</sequence>
<dbReference type="Proteomes" id="UP000198406">
    <property type="component" value="Unassembled WGS sequence"/>
</dbReference>
<reference evidence="2 3" key="1">
    <citation type="journal article" date="2015" name="Plant Cell">
        <title>Oil accumulation by the oleaginous diatom Fistulifera solaris as revealed by the genome and transcriptome.</title>
        <authorList>
            <person name="Tanaka T."/>
            <person name="Maeda Y."/>
            <person name="Veluchamy A."/>
            <person name="Tanaka M."/>
            <person name="Abida H."/>
            <person name="Marechal E."/>
            <person name="Bowler C."/>
            <person name="Muto M."/>
            <person name="Sunaga Y."/>
            <person name="Tanaka M."/>
            <person name="Yoshino T."/>
            <person name="Taniguchi T."/>
            <person name="Fukuda Y."/>
            <person name="Nemoto M."/>
            <person name="Matsumoto M."/>
            <person name="Wong P.S."/>
            <person name="Aburatani S."/>
            <person name="Fujibuchi W."/>
        </authorList>
    </citation>
    <scope>NUCLEOTIDE SEQUENCE [LARGE SCALE GENOMIC DNA]</scope>
    <source>
        <strain evidence="2 3">JPCC DA0580</strain>
    </source>
</reference>
<organism evidence="2 3">
    <name type="scientific">Fistulifera solaris</name>
    <name type="common">Oleaginous diatom</name>
    <dbReference type="NCBI Taxonomy" id="1519565"/>
    <lineage>
        <taxon>Eukaryota</taxon>
        <taxon>Sar</taxon>
        <taxon>Stramenopiles</taxon>
        <taxon>Ochrophyta</taxon>
        <taxon>Bacillariophyta</taxon>
        <taxon>Bacillariophyceae</taxon>
        <taxon>Bacillariophycidae</taxon>
        <taxon>Naviculales</taxon>
        <taxon>Naviculaceae</taxon>
        <taxon>Fistulifera</taxon>
    </lineage>
</organism>